<organism evidence="1 2">
    <name type="scientific">Nitratireductor aestuarii</name>
    <dbReference type="NCBI Taxonomy" id="1735103"/>
    <lineage>
        <taxon>Bacteria</taxon>
        <taxon>Pseudomonadati</taxon>
        <taxon>Pseudomonadota</taxon>
        <taxon>Alphaproteobacteria</taxon>
        <taxon>Hyphomicrobiales</taxon>
        <taxon>Phyllobacteriaceae</taxon>
        <taxon>Nitratireductor</taxon>
    </lineage>
</organism>
<evidence type="ECO:0000313" key="1">
    <source>
        <dbReference type="EMBL" id="GGA65391.1"/>
    </source>
</evidence>
<comment type="caution">
    <text evidence="1">The sequence shown here is derived from an EMBL/GenBank/DDBJ whole genome shotgun (WGS) entry which is preliminary data.</text>
</comment>
<dbReference type="Proteomes" id="UP000636264">
    <property type="component" value="Unassembled WGS sequence"/>
</dbReference>
<protein>
    <submittedName>
        <fullName evidence="1">Uncharacterized protein</fullName>
    </submittedName>
</protein>
<sequence length="111" mass="12133">MATDWMATLKEAGVLAKKTEADVEKLLASDTLSVEHAVRLLSAVNQLSEEFDEVLVEIEADEGIDEELLEAAFSIESLWSDLTLACLNRVRMLRGLPAIELDGKEEDGGEA</sequence>
<keyword evidence="2" id="KW-1185">Reference proteome</keyword>
<dbReference type="AlphaFoldDB" id="A0A916W4F8"/>
<reference evidence="1" key="1">
    <citation type="journal article" date="2014" name="Int. J. Syst. Evol. Microbiol.">
        <title>Complete genome sequence of Corynebacterium casei LMG S-19264T (=DSM 44701T), isolated from a smear-ripened cheese.</title>
        <authorList>
            <consortium name="US DOE Joint Genome Institute (JGI-PGF)"/>
            <person name="Walter F."/>
            <person name="Albersmeier A."/>
            <person name="Kalinowski J."/>
            <person name="Ruckert C."/>
        </authorList>
    </citation>
    <scope>NUCLEOTIDE SEQUENCE</scope>
    <source>
        <strain evidence="1">CGMCC 1.15320</strain>
    </source>
</reference>
<reference evidence="1" key="2">
    <citation type="submission" date="2020-09" db="EMBL/GenBank/DDBJ databases">
        <authorList>
            <person name="Sun Q."/>
            <person name="Zhou Y."/>
        </authorList>
    </citation>
    <scope>NUCLEOTIDE SEQUENCE</scope>
    <source>
        <strain evidence="1">CGMCC 1.15320</strain>
    </source>
</reference>
<name>A0A916W4F8_9HYPH</name>
<proteinExistence type="predicted"/>
<evidence type="ECO:0000313" key="2">
    <source>
        <dbReference type="Proteomes" id="UP000636264"/>
    </source>
</evidence>
<gene>
    <name evidence="1" type="ORF">GCM10011385_19010</name>
</gene>
<dbReference type="RefSeq" id="WP_188720827.1">
    <property type="nucleotide sequence ID" value="NZ_BMIF01000005.1"/>
</dbReference>
<accession>A0A916W4F8</accession>
<dbReference type="EMBL" id="BMIF01000005">
    <property type="protein sequence ID" value="GGA65391.1"/>
    <property type="molecule type" value="Genomic_DNA"/>
</dbReference>